<gene>
    <name evidence="3" type="ORF">OM076_06715</name>
</gene>
<dbReference type="InterPro" id="IPR036890">
    <property type="entry name" value="HATPase_C_sf"/>
</dbReference>
<evidence type="ECO:0000259" key="2">
    <source>
        <dbReference type="Pfam" id="PF14417"/>
    </source>
</evidence>
<evidence type="ECO:0000313" key="4">
    <source>
        <dbReference type="Proteomes" id="UP001149140"/>
    </source>
</evidence>
<dbReference type="Gene3D" id="3.30.565.10">
    <property type="entry name" value="Histidine kinase-like ATPase, C-terminal domain"/>
    <property type="match status" value="1"/>
</dbReference>
<dbReference type="NCBIfam" id="NF041045">
    <property type="entry name" value="RsbA_anti_sig"/>
    <property type="match status" value="1"/>
</dbReference>
<keyword evidence="3" id="KW-0418">Kinase</keyword>
<dbReference type="GO" id="GO:0016301">
    <property type="term" value="F:kinase activity"/>
    <property type="evidence" value="ECO:0007669"/>
    <property type="project" value="UniProtKB-KW"/>
</dbReference>
<accession>A0A9X3RYQ2</accession>
<dbReference type="SUPFAM" id="SSF55874">
    <property type="entry name" value="ATPase domain of HSP90 chaperone/DNA topoisomerase II/histidine kinase"/>
    <property type="match status" value="1"/>
</dbReference>
<dbReference type="Pfam" id="PF13581">
    <property type="entry name" value="HATPase_c_2"/>
    <property type="match status" value="1"/>
</dbReference>
<feature type="domain" description="Histidine kinase/HSP90-like ATPase" evidence="1">
    <location>
        <begin position="191"/>
        <end position="297"/>
    </location>
</feature>
<reference evidence="3" key="1">
    <citation type="submission" date="2022-10" db="EMBL/GenBank/DDBJ databases">
        <title>The WGS of Solirubrobacter ginsenosidimutans DSM 21036.</title>
        <authorList>
            <person name="Jiang Z."/>
        </authorList>
    </citation>
    <scope>NUCLEOTIDE SEQUENCE</scope>
    <source>
        <strain evidence="3">DSM 21036</strain>
    </source>
</reference>
<name>A0A9X3RYQ2_9ACTN</name>
<dbReference type="Proteomes" id="UP001149140">
    <property type="component" value="Unassembled WGS sequence"/>
</dbReference>
<evidence type="ECO:0000259" key="1">
    <source>
        <dbReference type="Pfam" id="PF13581"/>
    </source>
</evidence>
<dbReference type="AlphaFoldDB" id="A0A9X3RYQ2"/>
<dbReference type="RefSeq" id="WP_270038716.1">
    <property type="nucleotide sequence ID" value="NZ_JAPDOD010000004.1"/>
</dbReference>
<sequence length="300" mass="33303">MSTLRHHAFIHTSDEEYVERTVAFLRDGLAAGERCMVGNTRDGLATVREALGPDASRVTFLDIGTVYTRPARTIATYFGAFGRETAGGQAVRAVASASQYGPTAEDWNEFTVYEAITNVAYAHLPVWVVCAYDANRSPERLLDAAWQTHPEVFDDHWQASDTFEDPPRLVRRLTRPPEELPQLRSFAPGDDLDRFREQLARELAREQVSASRTLEMLVAGTEIAANAVRHGGGIEAVRAGRVDGRFVCEVVDRGPGFDDPMAGYRAPRGGSAGGLWVARQLTWRIESFHSRHGFTVRAWL</sequence>
<comment type="caution">
    <text evidence="3">The sequence shown here is derived from an EMBL/GenBank/DDBJ whole genome shotgun (WGS) entry which is preliminary data.</text>
</comment>
<feature type="domain" description="MEDS" evidence="2">
    <location>
        <begin position="5"/>
        <end position="150"/>
    </location>
</feature>
<proteinExistence type="predicted"/>
<dbReference type="InterPro" id="IPR025847">
    <property type="entry name" value="MEDS_domain"/>
</dbReference>
<dbReference type="InterPro" id="IPR003594">
    <property type="entry name" value="HATPase_dom"/>
</dbReference>
<dbReference type="EMBL" id="JAPDOD010000004">
    <property type="protein sequence ID" value="MDA0159945.1"/>
    <property type="molecule type" value="Genomic_DNA"/>
</dbReference>
<keyword evidence="3" id="KW-0808">Transferase</keyword>
<keyword evidence="4" id="KW-1185">Reference proteome</keyword>
<protein>
    <submittedName>
        <fullName evidence="3">Sensor histidine kinase</fullName>
    </submittedName>
</protein>
<dbReference type="InterPro" id="IPR047718">
    <property type="entry name" value="RsbA-like_anti_sig"/>
</dbReference>
<evidence type="ECO:0000313" key="3">
    <source>
        <dbReference type="EMBL" id="MDA0159945.1"/>
    </source>
</evidence>
<dbReference type="CDD" id="cd16936">
    <property type="entry name" value="HATPase_RsbW-like"/>
    <property type="match status" value="1"/>
</dbReference>
<dbReference type="Pfam" id="PF14417">
    <property type="entry name" value="MEDS"/>
    <property type="match status" value="1"/>
</dbReference>
<organism evidence="3 4">
    <name type="scientific">Solirubrobacter ginsenosidimutans</name>
    <dbReference type="NCBI Taxonomy" id="490573"/>
    <lineage>
        <taxon>Bacteria</taxon>
        <taxon>Bacillati</taxon>
        <taxon>Actinomycetota</taxon>
        <taxon>Thermoleophilia</taxon>
        <taxon>Solirubrobacterales</taxon>
        <taxon>Solirubrobacteraceae</taxon>
        <taxon>Solirubrobacter</taxon>
    </lineage>
</organism>